<protein>
    <submittedName>
        <fullName evidence="1">Uncharacterized protein</fullName>
    </submittedName>
</protein>
<dbReference type="RefSeq" id="WP_192784727.1">
    <property type="nucleotide sequence ID" value="NZ_JADBEK010000001.1"/>
</dbReference>
<gene>
    <name evidence="1" type="ORF">H4W80_001912</name>
</gene>
<proteinExistence type="predicted"/>
<keyword evidence="2" id="KW-1185">Reference proteome</keyword>
<evidence type="ECO:0000313" key="1">
    <source>
        <dbReference type="EMBL" id="MBE1583654.1"/>
    </source>
</evidence>
<accession>A0ABR9LSL3</accession>
<dbReference type="EMBL" id="JADBEK010000001">
    <property type="protein sequence ID" value="MBE1583654.1"/>
    <property type="molecule type" value="Genomic_DNA"/>
</dbReference>
<comment type="caution">
    <text evidence="1">The sequence shown here is derived from an EMBL/GenBank/DDBJ whole genome shotgun (WGS) entry which is preliminary data.</text>
</comment>
<name>A0ABR9LSL3_9ACTN</name>
<reference evidence="1 2" key="1">
    <citation type="submission" date="2020-10" db="EMBL/GenBank/DDBJ databases">
        <title>Sequencing the genomes of 1000 actinobacteria strains.</title>
        <authorList>
            <person name="Klenk H.-P."/>
        </authorList>
    </citation>
    <scope>NUCLEOTIDE SEQUENCE [LARGE SCALE GENOMIC DNA]</scope>
    <source>
        <strain evidence="1 2">DSM 43173</strain>
    </source>
</reference>
<evidence type="ECO:0000313" key="2">
    <source>
        <dbReference type="Proteomes" id="UP000633509"/>
    </source>
</evidence>
<dbReference type="Proteomes" id="UP000633509">
    <property type="component" value="Unassembled WGS sequence"/>
</dbReference>
<organism evidence="1 2">
    <name type="scientific">Nonomuraea angiospora</name>
    <dbReference type="NCBI Taxonomy" id="46172"/>
    <lineage>
        <taxon>Bacteria</taxon>
        <taxon>Bacillati</taxon>
        <taxon>Actinomycetota</taxon>
        <taxon>Actinomycetes</taxon>
        <taxon>Streptosporangiales</taxon>
        <taxon>Streptosporangiaceae</taxon>
        <taxon>Nonomuraea</taxon>
    </lineage>
</organism>
<sequence>MDSLARPMRRAPAMRLLICTGLFDLTTTIGAARHAVRQSAWPRERVRTAGYAGGHMMYSVEASLRELSGDLRDFVKGTPGT</sequence>